<evidence type="ECO:0000313" key="3">
    <source>
        <dbReference type="Proteomes" id="UP001596548"/>
    </source>
</evidence>
<dbReference type="Proteomes" id="UP001596548">
    <property type="component" value="Unassembled WGS sequence"/>
</dbReference>
<keyword evidence="1" id="KW-0812">Transmembrane</keyword>
<dbReference type="EMBL" id="JBHTBJ010000002">
    <property type="protein sequence ID" value="MFC7273239.1"/>
    <property type="molecule type" value="Genomic_DNA"/>
</dbReference>
<proteinExistence type="predicted"/>
<evidence type="ECO:0008006" key="4">
    <source>
        <dbReference type="Google" id="ProtNLM"/>
    </source>
</evidence>
<feature type="transmembrane region" description="Helical" evidence="1">
    <location>
        <begin position="47"/>
        <end position="68"/>
    </location>
</feature>
<gene>
    <name evidence="2" type="ORF">ACFQS1_04520</name>
</gene>
<reference evidence="3" key="1">
    <citation type="journal article" date="2019" name="Int. J. Syst. Evol. Microbiol.">
        <title>The Global Catalogue of Microorganisms (GCM) 10K type strain sequencing project: providing services to taxonomists for standard genome sequencing and annotation.</title>
        <authorList>
            <consortium name="The Broad Institute Genomics Platform"/>
            <consortium name="The Broad Institute Genome Sequencing Center for Infectious Disease"/>
            <person name="Wu L."/>
            <person name="Ma J."/>
        </authorList>
    </citation>
    <scope>NUCLEOTIDE SEQUENCE [LARGE SCALE GENOMIC DNA]</scope>
    <source>
        <strain evidence="3">XZYJT-10</strain>
    </source>
</reference>
<evidence type="ECO:0000256" key="1">
    <source>
        <dbReference type="SAM" id="Phobius"/>
    </source>
</evidence>
<keyword evidence="3" id="KW-1185">Reference proteome</keyword>
<name>A0ABW2HN34_9ACTN</name>
<keyword evidence="1" id="KW-0472">Membrane</keyword>
<accession>A0ABW2HN34</accession>
<comment type="caution">
    <text evidence="2">The sequence shown here is derived from an EMBL/GenBank/DDBJ whole genome shotgun (WGS) entry which is preliminary data.</text>
</comment>
<sequence length="89" mass="9397">MTLRADLGAFLLIIGAAAAWALSNIVTRKAAPPDTLRFMVFLARGEPIHAVDVIGGVLVIGGILIGLARRRPAGRRHPDRGPCRGGNYA</sequence>
<keyword evidence="1" id="KW-1133">Transmembrane helix</keyword>
<dbReference type="RefSeq" id="WP_378964765.1">
    <property type="nucleotide sequence ID" value="NZ_JBHTBJ010000002.1"/>
</dbReference>
<organism evidence="2 3">
    <name type="scientific">Paractinoplanes rhizophilus</name>
    <dbReference type="NCBI Taxonomy" id="1416877"/>
    <lineage>
        <taxon>Bacteria</taxon>
        <taxon>Bacillati</taxon>
        <taxon>Actinomycetota</taxon>
        <taxon>Actinomycetes</taxon>
        <taxon>Micromonosporales</taxon>
        <taxon>Micromonosporaceae</taxon>
        <taxon>Paractinoplanes</taxon>
    </lineage>
</organism>
<evidence type="ECO:0000313" key="2">
    <source>
        <dbReference type="EMBL" id="MFC7273239.1"/>
    </source>
</evidence>
<protein>
    <recommendedName>
        <fullName evidence="4">EamA-like transporter family protein</fullName>
    </recommendedName>
</protein>